<accession>A0A1I8FEK8</accession>
<keyword evidence="2" id="KW-1185">Reference proteome</keyword>
<reference evidence="3" key="1">
    <citation type="submission" date="2016-11" db="UniProtKB">
        <authorList>
            <consortium name="WormBaseParasite"/>
        </authorList>
    </citation>
    <scope>IDENTIFICATION</scope>
</reference>
<feature type="transmembrane region" description="Helical" evidence="1">
    <location>
        <begin position="89"/>
        <end position="109"/>
    </location>
</feature>
<name>A0A1I8FEK8_9PLAT</name>
<feature type="transmembrane region" description="Helical" evidence="1">
    <location>
        <begin position="34"/>
        <end position="55"/>
    </location>
</feature>
<dbReference type="AlphaFoldDB" id="A0A1I8FEK8"/>
<dbReference type="WBParaSite" id="maker-unitig_31787-snap-gene-0.3-mRNA-1">
    <property type="protein sequence ID" value="maker-unitig_31787-snap-gene-0.3-mRNA-1"/>
    <property type="gene ID" value="maker-unitig_31787-snap-gene-0.3"/>
</dbReference>
<keyword evidence="1" id="KW-0472">Membrane</keyword>
<organism evidence="2 3">
    <name type="scientific">Macrostomum lignano</name>
    <dbReference type="NCBI Taxonomy" id="282301"/>
    <lineage>
        <taxon>Eukaryota</taxon>
        <taxon>Metazoa</taxon>
        <taxon>Spiralia</taxon>
        <taxon>Lophotrochozoa</taxon>
        <taxon>Platyhelminthes</taxon>
        <taxon>Rhabditophora</taxon>
        <taxon>Macrostomorpha</taxon>
        <taxon>Macrostomida</taxon>
        <taxon>Macrostomidae</taxon>
        <taxon>Macrostomum</taxon>
    </lineage>
</organism>
<sequence length="202" mass="21536">MLSAGVFWLGGQLCRTPAVEAPRACASIGQLWPGFFASCLALCAFPLLLSLGGVVHPCCCRTVPSGRPDVGPWLLACLYGLMYISYEGLFLLTPVAVFLLLLFIFLATGNDCPSINSTTCPWLTVGMAFAILARSLLVAGGAPVFLGHSGRAFLLANRETPGSWLDIGTEHRALCSCHGNNRSVCALLAASRLLLHQRSRQL</sequence>
<proteinExistence type="predicted"/>
<keyword evidence="1" id="KW-0812">Transmembrane</keyword>
<evidence type="ECO:0000313" key="2">
    <source>
        <dbReference type="Proteomes" id="UP000095280"/>
    </source>
</evidence>
<evidence type="ECO:0000256" key="1">
    <source>
        <dbReference type="SAM" id="Phobius"/>
    </source>
</evidence>
<evidence type="ECO:0000313" key="3">
    <source>
        <dbReference type="WBParaSite" id="maker-unitig_31787-snap-gene-0.3-mRNA-1"/>
    </source>
</evidence>
<dbReference type="Proteomes" id="UP000095280">
    <property type="component" value="Unplaced"/>
</dbReference>
<keyword evidence="1" id="KW-1133">Transmembrane helix</keyword>
<protein>
    <submittedName>
        <fullName evidence="3">Receptor for retinol uptake STRA6</fullName>
    </submittedName>
</protein>
<feature type="transmembrane region" description="Helical" evidence="1">
    <location>
        <begin position="121"/>
        <end position="146"/>
    </location>
</feature>